<dbReference type="GO" id="GO:0012505">
    <property type="term" value="C:endomembrane system"/>
    <property type="evidence" value="ECO:0007669"/>
    <property type="project" value="TreeGrafter"/>
</dbReference>
<reference evidence="3" key="1">
    <citation type="submission" date="2015-07" db="EMBL/GenBank/DDBJ databases">
        <title>MeaNS - Measles Nucleotide Surveillance Program.</title>
        <authorList>
            <person name="Tran T."/>
            <person name="Druce J."/>
        </authorList>
    </citation>
    <scope>NUCLEOTIDE SEQUENCE</scope>
    <source>
        <strain evidence="3">UCB-OBI-ISO-001</strain>
        <tissue evidence="3">Gonad</tissue>
    </source>
</reference>
<dbReference type="STRING" id="37653.A0A0L8FWU1"/>
<proteinExistence type="inferred from homology"/>
<evidence type="ECO:0000256" key="1">
    <source>
        <dbReference type="ARBA" id="ARBA00007478"/>
    </source>
</evidence>
<dbReference type="KEGG" id="obi:106880649"/>
<dbReference type="AlphaFoldDB" id="A0A0L8FWU1"/>
<evidence type="ECO:0000313" key="3">
    <source>
        <dbReference type="EMBL" id="KOF69163.1"/>
    </source>
</evidence>
<dbReference type="GO" id="GO:0007346">
    <property type="term" value="P:regulation of mitotic cell cycle"/>
    <property type="evidence" value="ECO:0007669"/>
    <property type="project" value="TreeGrafter"/>
</dbReference>
<evidence type="ECO:0000256" key="2">
    <source>
        <dbReference type="SAM" id="MobiDB-lite"/>
    </source>
</evidence>
<dbReference type="EMBL" id="KQ425654">
    <property type="protein sequence ID" value="KOF69163.1"/>
    <property type="molecule type" value="Genomic_DNA"/>
</dbReference>
<dbReference type="InterPro" id="IPR008491">
    <property type="entry name" value="CDK5RAP3"/>
</dbReference>
<dbReference type="OMA" id="CRLYEKN"/>
<accession>A0A0L8FWU1</accession>
<name>A0A0L8FWU1_OCTBM</name>
<dbReference type="OrthoDB" id="340432at2759"/>
<dbReference type="PANTHER" id="PTHR14894">
    <property type="entry name" value="CDK5 REGULATORY SUBUNIT-ASSOCIATED PROTEIN 3"/>
    <property type="match status" value="1"/>
</dbReference>
<dbReference type="PANTHER" id="PTHR14894:SF0">
    <property type="entry name" value="CDK5 REGULATORY SUBUNIT-ASSOCIATED PROTEIN 3"/>
    <property type="match status" value="1"/>
</dbReference>
<comment type="similarity">
    <text evidence="1">Belongs to the CDK5RAP3 family.</text>
</comment>
<dbReference type="Pfam" id="PF05600">
    <property type="entry name" value="CDK5RAP3"/>
    <property type="match status" value="1"/>
</dbReference>
<protein>
    <recommendedName>
        <fullName evidence="4">CDK5 regulatory subunit-associated protein 3</fullName>
    </recommendedName>
</protein>
<gene>
    <name evidence="3" type="ORF">OCBIM_22005558mg</name>
</gene>
<feature type="region of interest" description="Disordered" evidence="2">
    <location>
        <begin position="302"/>
        <end position="331"/>
    </location>
</feature>
<evidence type="ECO:0008006" key="4">
    <source>
        <dbReference type="Google" id="ProtNLM"/>
    </source>
</evidence>
<sequence>MTHEVNYEDLPIDIHYNKLTDWLINRRHCQQNWPASALVIRDKINQALKTLPDVKEVVDIMKNSKITYFHVKEIMSLLSEDTESGKKNILGQYSNELTKAWSEILNLYEKNNLYLAESGQIMSRNVNYEIPCLKRQIARCQQIEKDCFKKESDNTVKAADYKHRYQSSCKKYGIKGDKIKVELFELAKELPQLLCELTNAVKSLDPVADYYRNFIDFIVERNDFSGDSLSMVKFIINKGNCSVYEWRTGQPPITIIDEHQLTNEEQNDKRAQDDSIDWGNIEESNEVNFEDIDFDMSQITVESSENNEKNGEIDWGDDTETTDKTSKKHAKITENGVARGNDALTVLEAQDTRNLLMEDLMELQFFLNQRLNELQEPVNTLSMSQFENASQDILLSPQEISSMINLVKTAWNLFALEHTKHLLQIKRSPKYVERLEESLRQNLILADKMVFQEKEMARRRQEAQREEGELQPKLDALRSETKELKKQIEGEVSKKYKNRVVNIIGEINVI</sequence>
<organism evidence="3">
    <name type="scientific">Octopus bimaculoides</name>
    <name type="common">California two-spotted octopus</name>
    <dbReference type="NCBI Taxonomy" id="37653"/>
    <lineage>
        <taxon>Eukaryota</taxon>
        <taxon>Metazoa</taxon>
        <taxon>Spiralia</taxon>
        <taxon>Lophotrochozoa</taxon>
        <taxon>Mollusca</taxon>
        <taxon>Cephalopoda</taxon>
        <taxon>Coleoidea</taxon>
        <taxon>Octopodiformes</taxon>
        <taxon>Octopoda</taxon>
        <taxon>Incirrata</taxon>
        <taxon>Octopodidae</taxon>
        <taxon>Octopus</taxon>
    </lineage>
</organism>